<dbReference type="SMART" id="SM01004">
    <property type="entry name" value="ALAD"/>
    <property type="match status" value="1"/>
</dbReference>
<evidence type="ECO:0000256" key="2">
    <source>
        <dbReference type="ARBA" id="ARBA00008055"/>
    </source>
</evidence>
<evidence type="ECO:0000256" key="4">
    <source>
        <dbReference type="ARBA" id="ARBA00020771"/>
    </source>
</evidence>
<evidence type="ECO:0000256" key="3">
    <source>
        <dbReference type="ARBA" id="ARBA00012053"/>
    </source>
</evidence>
<comment type="similarity">
    <text evidence="2 10">Belongs to the ALAD family.</text>
</comment>
<comment type="catalytic activity">
    <reaction evidence="9">
        <text>2 5-aminolevulinate = porphobilinogen + 2 H2O + H(+)</text>
        <dbReference type="Rhea" id="RHEA:24064"/>
        <dbReference type="ChEBI" id="CHEBI:15377"/>
        <dbReference type="ChEBI" id="CHEBI:15378"/>
        <dbReference type="ChEBI" id="CHEBI:58126"/>
        <dbReference type="ChEBI" id="CHEBI:356416"/>
        <dbReference type="EC" id="4.2.1.24"/>
    </reaction>
</comment>
<accession>A0ABM6LZA3</accession>
<keyword evidence="5" id="KW-0350">Heme biosynthesis</keyword>
<dbReference type="Proteomes" id="UP000249910">
    <property type="component" value="Chromosome"/>
</dbReference>
<keyword evidence="7" id="KW-0627">Porphyrin biosynthesis</keyword>
<protein>
    <recommendedName>
        <fullName evidence="4">Delta-aminolevulinic acid dehydratase</fullName>
        <ecNumber evidence="3">4.2.1.24</ecNumber>
    </recommendedName>
    <alternativeName>
        <fullName evidence="8">Porphobilinogen synthase</fullName>
    </alternativeName>
</protein>
<dbReference type="NCBIfam" id="NF006762">
    <property type="entry name" value="PRK09283.1"/>
    <property type="match status" value="1"/>
</dbReference>
<dbReference type="EMBL" id="CP022132">
    <property type="protein sequence ID" value="ASG68053.1"/>
    <property type="molecule type" value="Genomic_DNA"/>
</dbReference>
<dbReference type="PIRSF" id="PIRSF001415">
    <property type="entry name" value="Porphbilin_synth"/>
    <property type="match status" value="1"/>
</dbReference>
<evidence type="ECO:0000313" key="12">
    <source>
        <dbReference type="Proteomes" id="UP000249910"/>
    </source>
</evidence>
<evidence type="ECO:0000256" key="6">
    <source>
        <dbReference type="ARBA" id="ARBA00023239"/>
    </source>
</evidence>
<dbReference type="RefSeq" id="WP_088772561.1">
    <property type="nucleotide sequence ID" value="NZ_CP022132.1"/>
</dbReference>
<dbReference type="Pfam" id="PF00490">
    <property type="entry name" value="ALAD"/>
    <property type="match status" value="1"/>
</dbReference>
<evidence type="ECO:0000256" key="7">
    <source>
        <dbReference type="ARBA" id="ARBA00023244"/>
    </source>
</evidence>
<evidence type="ECO:0000256" key="8">
    <source>
        <dbReference type="ARBA" id="ARBA00032837"/>
    </source>
</evidence>
<reference evidence="11 12" key="1">
    <citation type="submission" date="2017-06" db="EMBL/GenBank/DDBJ databases">
        <title>Complete genome of Francisella halioticida.</title>
        <authorList>
            <person name="Sjodin A."/>
        </authorList>
    </citation>
    <scope>NUCLEOTIDE SEQUENCE [LARGE SCALE GENOMIC DNA]</scope>
    <source>
        <strain evidence="11 12">DSM 23729</strain>
    </source>
</reference>
<dbReference type="InterPro" id="IPR013785">
    <property type="entry name" value="Aldolase_TIM"/>
</dbReference>
<evidence type="ECO:0000256" key="10">
    <source>
        <dbReference type="RuleBase" id="RU004161"/>
    </source>
</evidence>
<dbReference type="InterPro" id="IPR001731">
    <property type="entry name" value="ALAD"/>
</dbReference>
<proteinExistence type="inferred from homology"/>
<evidence type="ECO:0000256" key="9">
    <source>
        <dbReference type="ARBA" id="ARBA00047651"/>
    </source>
</evidence>
<sequence>MSFQSYPKTRLRRTRQANWSRRLVAENILTTSDLIWPVFVHDNDDEGNVEISSMPDVYRYSLKSLPKIIKKATKLGIPAIAIFPNISNDKKNSKGTEATNPSNIVCQAIKVAKAESSNIGVICDVALDPFTDHGHDGLLDSTNENILNDETVDILIQQTIVQAKAGCDVIAPSDMMDGRIGLIREAFEKEGLINTQIMSYAAKYASGFYGPFRDAIGSVDLKGKDKVLEFRDKRGYQMDPANSNEALREVALDIYEGADSVMVKSGLSYLDVIYRISSEFKIPTYAYQVSGEYNMIKNAVDRGDLHEKVIFESLLALKRAGASGIFTYFAPFVAKKLSEYRE</sequence>
<evidence type="ECO:0000313" key="11">
    <source>
        <dbReference type="EMBL" id="ASG68053.1"/>
    </source>
</evidence>
<evidence type="ECO:0000256" key="5">
    <source>
        <dbReference type="ARBA" id="ARBA00023133"/>
    </source>
</evidence>
<dbReference type="EC" id="4.2.1.24" evidence="3"/>
<keyword evidence="12" id="KW-1185">Reference proteome</keyword>
<dbReference type="SUPFAM" id="SSF51569">
    <property type="entry name" value="Aldolase"/>
    <property type="match status" value="1"/>
</dbReference>
<dbReference type="Gene3D" id="3.20.20.70">
    <property type="entry name" value="Aldolase class I"/>
    <property type="match status" value="1"/>
</dbReference>
<dbReference type="PRINTS" id="PR00144">
    <property type="entry name" value="DALDHYDRTASE"/>
</dbReference>
<dbReference type="PANTHER" id="PTHR11458">
    <property type="entry name" value="DELTA-AMINOLEVULINIC ACID DEHYDRATASE"/>
    <property type="match status" value="1"/>
</dbReference>
<comment type="pathway">
    <text evidence="1">Porphyrin-containing compound metabolism; protoporphyrin-IX biosynthesis; coproporphyrinogen-III from 5-aminolevulinate: step 1/4.</text>
</comment>
<evidence type="ECO:0000256" key="1">
    <source>
        <dbReference type="ARBA" id="ARBA00004694"/>
    </source>
</evidence>
<dbReference type="PANTHER" id="PTHR11458:SF0">
    <property type="entry name" value="DELTA-AMINOLEVULINIC ACID DEHYDRATASE"/>
    <property type="match status" value="1"/>
</dbReference>
<dbReference type="CDD" id="cd04823">
    <property type="entry name" value="ALAD_PBGS_aspartate_rich"/>
    <property type="match status" value="1"/>
</dbReference>
<keyword evidence="6" id="KW-0456">Lyase</keyword>
<name>A0ABM6LZA3_9GAMM</name>
<gene>
    <name evidence="11" type="ORF">CDV26_06335</name>
</gene>
<organism evidence="11 12">
    <name type="scientific">Francisella halioticida</name>
    <dbReference type="NCBI Taxonomy" id="549298"/>
    <lineage>
        <taxon>Bacteria</taxon>
        <taxon>Pseudomonadati</taxon>
        <taxon>Pseudomonadota</taxon>
        <taxon>Gammaproteobacteria</taxon>
        <taxon>Thiotrichales</taxon>
        <taxon>Francisellaceae</taxon>
        <taxon>Francisella</taxon>
    </lineage>
</organism>